<sequence length="162" mass="17501">MSFVDATSIPLVGLTVLQVLRRAEAELGGLKGKTAYVPGGLSGTGNVAIQLLLNVFGVKEVITTLSTGKMERAKELFKGGWGEVVYLDYTKENVSSAIGAGTVDFMLDTMAAAIGASLYRSAKRRQGMNLREGLHLRRGLWWSAEPHGSGEQVESREVWCQL</sequence>
<dbReference type="InterPro" id="IPR036291">
    <property type="entry name" value="NAD(P)-bd_dom_sf"/>
</dbReference>
<reference evidence="1" key="1">
    <citation type="submission" date="2016-03" db="EMBL/GenBank/DDBJ databases">
        <title>Updated assembly of Pseudogymnoascus destructans, the fungus causing white-nose syndrome of bats.</title>
        <authorList>
            <person name="Palmer J.M."/>
            <person name="Drees K.P."/>
            <person name="Foster J.T."/>
            <person name="Lindner D.L."/>
        </authorList>
    </citation>
    <scope>NUCLEOTIDE SEQUENCE [LARGE SCALE GENOMIC DNA]</scope>
    <source>
        <strain evidence="1">20631-21</strain>
    </source>
</reference>
<dbReference type="OrthoDB" id="10261807at2759"/>
<dbReference type="InterPro" id="IPR050700">
    <property type="entry name" value="YIM1/Zinc_Alcohol_DH_Fams"/>
</dbReference>
<organism evidence="1">
    <name type="scientific">Pseudogymnoascus destructans</name>
    <dbReference type="NCBI Taxonomy" id="655981"/>
    <lineage>
        <taxon>Eukaryota</taxon>
        <taxon>Fungi</taxon>
        <taxon>Dikarya</taxon>
        <taxon>Ascomycota</taxon>
        <taxon>Pezizomycotina</taxon>
        <taxon>Leotiomycetes</taxon>
        <taxon>Thelebolales</taxon>
        <taxon>Thelebolaceae</taxon>
        <taxon>Pseudogymnoascus</taxon>
    </lineage>
</organism>
<dbReference type="GO" id="GO:0005739">
    <property type="term" value="C:mitochondrion"/>
    <property type="evidence" value="ECO:0007669"/>
    <property type="project" value="TreeGrafter"/>
</dbReference>
<dbReference type="VEuPathDB" id="FungiDB:GMDG_07929"/>
<dbReference type="eggNOG" id="KOG1198">
    <property type="taxonomic scope" value="Eukaryota"/>
</dbReference>
<gene>
    <name evidence="1" type="ORF">VC83_03238</name>
</gene>
<evidence type="ECO:0000313" key="1">
    <source>
        <dbReference type="EMBL" id="OAF60654.1"/>
    </source>
</evidence>
<dbReference type="AlphaFoldDB" id="A0A177AHK2"/>
<evidence type="ECO:0008006" key="2">
    <source>
        <dbReference type="Google" id="ProtNLM"/>
    </source>
</evidence>
<proteinExistence type="predicted"/>
<dbReference type="RefSeq" id="XP_024325935.1">
    <property type="nucleotide sequence ID" value="XM_024466886.1"/>
</dbReference>
<protein>
    <recommendedName>
        <fullName evidence="2">Alcohol dehydrogenase-like C-terminal domain-containing protein</fullName>
    </recommendedName>
</protein>
<dbReference type="PANTHER" id="PTHR11695">
    <property type="entry name" value="ALCOHOL DEHYDROGENASE RELATED"/>
    <property type="match status" value="1"/>
</dbReference>
<dbReference type="EMBL" id="KV441391">
    <property type="protein sequence ID" value="OAF60654.1"/>
    <property type="molecule type" value="Genomic_DNA"/>
</dbReference>
<dbReference type="SUPFAM" id="SSF51735">
    <property type="entry name" value="NAD(P)-binding Rossmann-fold domains"/>
    <property type="match status" value="1"/>
</dbReference>
<dbReference type="GeneID" id="36286315"/>
<dbReference type="PANTHER" id="PTHR11695:SF294">
    <property type="entry name" value="RETICULON-4-INTERACTING PROTEIN 1, MITOCHONDRIAL"/>
    <property type="match status" value="1"/>
</dbReference>
<name>A0A177AHK2_9PEZI</name>
<dbReference type="Proteomes" id="UP000077154">
    <property type="component" value="Unassembled WGS sequence"/>
</dbReference>
<dbReference type="Gene3D" id="3.40.50.720">
    <property type="entry name" value="NAD(P)-binding Rossmann-like Domain"/>
    <property type="match status" value="1"/>
</dbReference>
<accession>A0A177AHK2</accession>